<accession>A0A1Q4MBA1</accession>
<keyword evidence="2" id="KW-0175">Coiled coil</keyword>
<comment type="similarity">
    <text evidence="1">Belongs to the transposase 8 family.</text>
</comment>
<evidence type="ECO:0000313" key="3">
    <source>
        <dbReference type="EMBL" id="ASD49304.1"/>
    </source>
</evidence>
<geneLocation type="plasmid" evidence="3">
    <name>pAsa5</name>
</geneLocation>
<name>A0A1Q4MBA1_AERSS</name>
<dbReference type="GO" id="GO:0003677">
    <property type="term" value="F:DNA binding"/>
    <property type="evidence" value="ECO:0007669"/>
    <property type="project" value="InterPro"/>
</dbReference>
<dbReference type="AlphaFoldDB" id="A0A1Q4MBA1"/>
<dbReference type="InterPro" id="IPR051839">
    <property type="entry name" value="RD_transcriptional_regulator"/>
</dbReference>
<evidence type="ECO:0000256" key="2">
    <source>
        <dbReference type="SAM" id="Coils"/>
    </source>
</evidence>
<reference evidence="3" key="1">
    <citation type="submission" date="2017-01" db="EMBL/GenBank/DDBJ databases">
        <title>Plasmid composition in Aeromonas salmonicida subsp. salmonicida 01-B526 unravels unsuspected type three secretion system loss patterns.</title>
        <authorList>
            <person name="Tanaka K.H."/>
            <person name="Vincent A.T."/>
            <person name="Emond-Rheault J.-G."/>
            <person name="Adamczuk M."/>
            <person name="Frenette M."/>
            <person name="Charette S.J."/>
        </authorList>
    </citation>
    <scope>NUCLEOTIDE SEQUENCE</scope>
    <source>
        <strain evidence="3">01-B526</strain>
        <plasmid evidence="3">pAsa5</plasmid>
    </source>
</reference>
<dbReference type="SUPFAM" id="SSF46689">
    <property type="entry name" value="Homeodomain-like"/>
    <property type="match status" value="1"/>
</dbReference>
<dbReference type="Gene3D" id="1.10.10.60">
    <property type="entry name" value="Homeodomain-like"/>
    <property type="match status" value="1"/>
</dbReference>
<dbReference type="OMA" id="TIDNQQD"/>
<feature type="coiled-coil region" evidence="2">
    <location>
        <begin position="56"/>
        <end position="83"/>
    </location>
</feature>
<evidence type="ECO:0000256" key="1">
    <source>
        <dbReference type="ARBA" id="ARBA00009964"/>
    </source>
</evidence>
<dbReference type="GO" id="GO:0006313">
    <property type="term" value="P:DNA transposition"/>
    <property type="evidence" value="ECO:0007669"/>
    <property type="project" value="InterPro"/>
</dbReference>
<dbReference type="InterPro" id="IPR009057">
    <property type="entry name" value="Homeodomain-like_sf"/>
</dbReference>
<keyword evidence="3" id="KW-0614">Plasmid</keyword>
<dbReference type="PANTHER" id="PTHR33215:SF13">
    <property type="entry name" value="PROTEIN DISTAL ANTENNA"/>
    <property type="match status" value="1"/>
</dbReference>
<dbReference type="InterPro" id="IPR002514">
    <property type="entry name" value="Transposase_8"/>
</dbReference>
<dbReference type="EMBL" id="KY555069">
    <property type="protein sequence ID" value="ASD49304.1"/>
    <property type="molecule type" value="Genomic_DNA"/>
</dbReference>
<dbReference type="PANTHER" id="PTHR33215">
    <property type="entry name" value="PROTEIN DISTAL ANTENNA"/>
    <property type="match status" value="1"/>
</dbReference>
<dbReference type="GO" id="GO:0004803">
    <property type="term" value="F:transposase activity"/>
    <property type="evidence" value="ECO:0007669"/>
    <property type="project" value="InterPro"/>
</dbReference>
<organism evidence="3">
    <name type="scientific">Aeromonas salmonicida subsp. salmonicida</name>
    <dbReference type="NCBI Taxonomy" id="29491"/>
    <lineage>
        <taxon>Bacteria</taxon>
        <taxon>Pseudomonadati</taxon>
        <taxon>Pseudomonadota</taxon>
        <taxon>Gammaproteobacteria</taxon>
        <taxon>Aeromonadales</taxon>
        <taxon>Aeromonadaceae</taxon>
        <taxon>Aeromonas</taxon>
    </lineage>
</organism>
<protein>
    <submittedName>
        <fullName evidence="3">Mobile element protein</fullName>
    </submittedName>
</protein>
<dbReference type="EMBL" id="KY555069">
    <property type="protein sequence ID" value="ASD49351.1"/>
    <property type="molecule type" value="Genomic_DNA"/>
</dbReference>
<proteinExistence type="inferred from homology"/>
<sequence length="97" mass="11133">MTRQRYPETFKIEAVKQITERGRPVADVARALGVSSHSLYAWLKQYGKPADQQHEESALQAEIRRLKAELRQVTEERNILKEAAAYFASESRKGTRS</sequence>
<dbReference type="Pfam" id="PF01527">
    <property type="entry name" value="HTH_Tnp_1"/>
    <property type="match status" value="1"/>
</dbReference>